<dbReference type="GO" id="GO:0005829">
    <property type="term" value="C:cytosol"/>
    <property type="evidence" value="ECO:0007669"/>
    <property type="project" value="TreeGrafter"/>
</dbReference>
<dbReference type="OrthoDB" id="9790390at2"/>
<dbReference type="PANTHER" id="PTHR45663">
    <property type="entry name" value="GEO12009P1"/>
    <property type="match status" value="1"/>
</dbReference>
<dbReference type="PANTHER" id="PTHR45663:SF11">
    <property type="entry name" value="GEO12009P1"/>
    <property type="match status" value="1"/>
</dbReference>
<keyword evidence="4 9" id="KW-1015">Disulfide bond</keyword>
<evidence type="ECO:0000256" key="7">
    <source>
        <dbReference type="PIRNR" id="PIRNR000077"/>
    </source>
</evidence>
<dbReference type="PRINTS" id="PR00421">
    <property type="entry name" value="THIOREDOXIN"/>
</dbReference>
<dbReference type="GeneID" id="75076061"/>
<dbReference type="GO" id="GO:0045454">
    <property type="term" value="P:cell redox homeostasis"/>
    <property type="evidence" value="ECO:0007669"/>
    <property type="project" value="TreeGrafter"/>
</dbReference>
<dbReference type="PROSITE" id="PS51352">
    <property type="entry name" value="THIOREDOXIN_2"/>
    <property type="match status" value="1"/>
</dbReference>
<dbReference type="InterPro" id="IPR017937">
    <property type="entry name" value="Thioredoxin_CS"/>
</dbReference>
<keyword evidence="10" id="KW-0413">Isomerase</keyword>
<feature type="active site" description="Nucleophile" evidence="8">
    <location>
        <position position="31"/>
    </location>
</feature>
<name>A0A017H5Y4_9FUSO</name>
<evidence type="ECO:0000256" key="8">
    <source>
        <dbReference type="PIRSR" id="PIRSR000077-1"/>
    </source>
</evidence>
<dbReference type="InterPro" id="IPR005746">
    <property type="entry name" value="Thioredoxin"/>
</dbReference>
<feature type="site" description="Deprotonates C-terminal active site Cys" evidence="8">
    <location>
        <position position="25"/>
    </location>
</feature>
<evidence type="ECO:0000256" key="4">
    <source>
        <dbReference type="ARBA" id="ARBA00023157"/>
    </source>
</evidence>
<comment type="similarity">
    <text evidence="1 7">Belongs to the thioredoxin family.</text>
</comment>
<dbReference type="FunFam" id="3.40.30.10:FF:000001">
    <property type="entry name" value="Thioredoxin"/>
    <property type="match status" value="1"/>
</dbReference>
<evidence type="ECO:0000313" key="10">
    <source>
        <dbReference type="EMBL" id="KID49018.1"/>
    </source>
</evidence>
<evidence type="ECO:0000256" key="1">
    <source>
        <dbReference type="ARBA" id="ARBA00008987"/>
    </source>
</evidence>
<dbReference type="Gene3D" id="3.40.30.10">
    <property type="entry name" value="Glutaredoxin"/>
    <property type="match status" value="1"/>
</dbReference>
<feature type="site" description="Contributes to redox potential value" evidence="8">
    <location>
        <position position="32"/>
    </location>
</feature>
<dbReference type="GO" id="GO:0015035">
    <property type="term" value="F:protein-disulfide reductase activity"/>
    <property type="evidence" value="ECO:0007669"/>
    <property type="project" value="UniProtKB-UniRule"/>
</dbReference>
<evidence type="ECO:0000256" key="9">
    <source>
        <dbReference type="PIRSR" id="PIRSR000077-4"/>
    </source>
</evidence>
<feature type="active site" description="Nucleophile" evidence="8">
    <location>
        <position position="34"/>
    </location>
</feature>
<proteinExistence type="inferred from homology"/>
<dbReference type="PATRIC" id="fig|1226633.4.peg.1246"/>
<dbReference type="GO" id="GO:0016853">
    <property type="term" value="F:isomerase activity"/>
    <property type="evidence" value="ECO:0007669"/>
    <property type="project" value="UniProtKB-KW"/>
</dbReference>
<dbReference type="PIRSF" id="PIRSF000077">
    <property type="entry name" value="Thioredoxin"/>
    <property type="match status" value="1"/>
</dbReference>
<feature type="site" description="Contributes to redox potential value" evidence="8">
    <location>
        <position position="33"/>
    </location>
</feature>
<keyword evidence="5 9" id="KW-0676">Redox-active center</keyword>
<organism evidence="10 11">
    <name type="scientific">Fusobacterium necrophorum subsp. funduliforme B35</name>
    <dbReference type="NCBI Taxonomy" id="1226633"/>
    <lineage>
        <taxon>Bacteria</taxon>
        <taxon>Fusobacteriati</taxon>
        <taxon>Fusobacteriota</taxon>
        <taxon>Fusobacteriia</taxon>
        <taxon>Fusobacteriales</taxon>
        <taxon>Fusobacteriaceae</taxon>
        <taxon>Fusobacterium</taxon>
    </lineage>
</organism>
<dbReference type="NCBIfam" id="TIGR01068">
    <property type="entry name" value="thioredoxin"/>
    <property type="match status" value="1"/>
</dbReference>
<keyword evidence="2" id="KW-0813">Transport</keyword>
<dbReference type="CDD" id="cd02947">
    <property type="entry name" value="TRX_family"/>
    <property type="match status" value="1"/>
</dbReference>
<dbReference type="PROSITE" id="PS00194">
    <property type="entry name" value="THIOREDOXIN_1"/>
    <property type="match status" value="1"/>
</dbReference>
<feature type="disulfide bond" description="Redox-active" evidence="9">
    <location>
        <begin position="31"/>
        <end position="34"/>
    </location>
</feature>
<sequence>MAIIQVTKENFKKEVLEADQPVIVDFFATWCGPCKSLGPVLEDVIAEDSFKKIVKVDIDAEPELAAEYKIMSVPTLLLFKHGEVVEKSVGLIQKDEVKALFSK</sequence>
<dbReference type="EMBL" id="AUZI01000016">
    <property type="protein sequence ID" value="KID49018.1"/>
    <property type="molecule type" value="Genomic_DNA"/>
</dbReference>
<evidence type="ECO:0000256" key="2">
    <source>
        <dbReference type="ARBA" id="ARBA00022448"/>
    </source>
</evidence>
<dbReference type="Proteomes" id="UP000031184">
    <property type="component" value="Unassembled WGS sequence"/>
</dbReference>
<dbReference type="SUPFAM" id="SSF52833">
    <property type="entry name" value="Thioredoxin-like"/>
    <property type="match status" value="1"/>
</dbReference>
<evidence type="ECO:0000256" key="3">
    <source>
        <dbReference type="ARBA" id="ARBA00022982"/>
    </source>
</evidence>
<evidence type="ECO:0000256" key="5">
    <source>
        <dbReference type="ARBA" id="ARBA00023284"/>
    </source>
</evidence>
<evidence type="ECO:0000256" key="6">
    <source>
        <dbReference type="NCBIfam" id="TIGR01068"/>
    </source>
</evidence>
<keyword evidence="3" id="KW-0249">Electron transport</keyword>
<evidence type="ECO:0000313" key="11">
    <source>
        <dbReference type="Proteomes" id="UP000031184"/>
    </source>
</evidence>
<reference evidence="10 11" key="1">
    <citation type="submission" date="2013-08" db="EMBL/GenBank/DDBJ databases">
        <title>An opportunistic ruminal bacterium that causes liver abscesses in cattle.</title>
        <authorList>
            <person name="Benahmed F.H."/>
            <person name="Rasmussen M."/>
            <person name="Harbottle H."/>
            <person name="Soppet D."/>
            <person name="Nagaraja T.G."/>
            <person name="Davidson M."/>
        </authorList>
    </citation>
    <scope>NUCLEOTIDE SEQUENCE [LARGE SCALE GENOMIC DNA]</scope>
    <source>
        <strain evidence="10 11">B35</strain>
    </source>
</reference>
<comment type="caution">
    <text evidence="10">The sequence shown here is derived from an EMBL/GenBank/DDBJ whole genome shotgun (WGS) entry which is preliminary data.</text>
</comment>
<accession>A0A017H5Y4</accession>
<dbReference type="InterPro" id="IPR013766">
    <property type="entry name" value="Thioredoxin_domain"/>
</dbReference>
<protein>
    <recommendedName>
        <fullName evidence="6 7">Thioredoxin</fullName>
    </recommendedName>
</protein>
<dbReference type="AlphaFoldDB" id="A0A017H5Y4"/>
<dbReference type="InterPro" id="IPR036249">
    <property type="entry name" value="Thioredoxin-like_sf"/>
</dbReference>
<gene>
    <name evidence="10" type="ORF">C095_06185</name>
</gene>
<dbReference type="RefSeq" id="WP_005954956.1">
    <property type="nucleotide sequence ID" value="NZ_AOJP01000003.1"/>
</dbReference>
<dbReference type="Pfam" id="PF00085">
    <property type="entry name" value="Thioredoxin"/>
    <property type="match status" value="1"/>
</dbReference>